<evidence type="ECO:0000259" key="1">
    <source>
        <dbReference type="Pfam" id="PF01869"/>
    </source>
</evidence>
<feature type="domain" description="ATPase BadF/BadG/BcrA/BcrD type" evidence="1">
    <location>
        <begin position="10"/>
        <end position="301"/>
    </location>
</feature>
<proteinExistence type="predicted"/>
<dbReference type="InterPro" id="IPR052519">
    <property type="entry name" value="Euk-type_GlcNAc_Kinase"/>
</dbReference>
<dbReference type="CDD" id="cd24007">
    <property type="entry name" value="ASKHA_NBD_eukNAGK-like"/>
    <property type="match status" value="1"/>
</dbReference>
<dbReference type="SUPFAM" id="SSF53067">
    <property type="entry name" value="Actin-like ATPase domain"/>
    <property type="match status" value="2"/>
</dbReference>
<sequence length="330" mass="36138">MSPNSYIISVDGGASSSLCATISLQGDLIGLEKGKPIAAIHSNYRVRKNLLNLIKKTLKKKGIDIENCKRISVGIAGTPYILEEKLIESITQILGDLDHECDFLINPDIKTTWAGATALEEGVSVYSGTGSNAYGINKKGKSVGVDFMGSLLGDNGSGYDIGVKALRSVAESLDGRGENTSLKGTIFEEFGLKKEADFFRKDWRSLPRKRIAKLSKIVNEEAKSDKKAKDILEEAGDKLADYGKTVIRRLDVGSVDHIYYSGGVFKSPYVLNSFIQNIRREITVGIEEALFNPVLGAYLLACGDISVTIDDDLLINLDKIKKKIDKLRRR</sequence>
<protein>
    <recommendedName>
        <fullName evidence="1">ATPase BadF/BadG/BcrA/BcrD type domain-containing protein</fullName>
    </recommendedName>
</protein>
<accession>A0A133UBJ7</accession>
<organism evidence="2 3">
    <name type="scientific">candidate division MSBL1 archaeon SCGC-AAA259D18</name>
    <dbReference type="NCBI Taxonomy" id="1698262"/>
    <lineage>
        <taxon>Archaea</taxon>
        <taxon>Methanobacteriati</taxon>
        <taxon>Methanobacteriota</taxon>
        <taxon>candidate division MSBL1</taxon>
    </lineage>
</organism>
<reference evidence="2 3" key="1">
    <citation type="journal article" date="2016" name="Sci. Rep.">
        <title>Metabolic traits of an uncultured archaeal lineage -MSBL1- from brine pools of the Red Sea.</title>
        <authorList>
            <person name="Mwirichia R."/>
            <person name="Alam I."/>
            <person name="Rashid M."/>
            <person name="Vinu M."/>
            <person name="Ba-Alawi W."/>
            <person name="Anthony Kamau A."/>
            <person name="Kamanda Ngugi D."/>
            <person name="Goker M."/>
            <person name="Klenk H.P."/>
            <person name="Bajic V."/>
            <person name="Stingl U."/>
        </authorList>
    </citation>
    <scope>NUCLEOTIDE SEQUENCE [LARGE SCALE GENOMIC DNA]</scope>
    <source>
        <strain evidence="2">SCGC-AAA259D18</strain>
    </source>
</reference>
<keyword evidence="3" id="KW-1185">Reference proteome</keyword>
<dbReference type="PANTHER" id="PTHR43190:SF3">
    <property type="entry name" value="N-ACETYL-D-GLUCOSAMINE KINASE"/>
    <property type="match status" value="1"/>
</dbReference>
<evidence type="ECO:0000313" key="2">
    <source>
        <dbReference type="EMBL" id="KXA91553.1"/>
    </source>
</evidence>
<dbReference type="EMBL" id="LHXM01000020">
    <property type="protein sequence ID" value="KXA91553.1"/>
    <property type="molecule type" value="Genomic_DNA"/>
</dbReference>
<dbReference type="Gene3D" id="3.30.420.40">
    <property type="match status" value="2"/>
</dbReference>
<name>A0A133UBJ7_9EURY</name>
<evidence type="ECO:0000313" key="3">
    <source>
        <dbReference type="Proteomes" id="UP000070195"/>
    </source>
</evidence>
<dbReference type="InterPro" id="IPR002731">
    <property type="entry name" value="ATPase_BadF"/>
</dbReference>
<gene>
    <name evidence="2" type="ORF">AKJ63_01280</name>
</gene>
<dbReference type="PANTHER" id="PTHR43190">
    <property type="entry name" value="N-ACETYL-D-GLUCOSAMINE KINASE"/>
    <property type="match status" value="1"/>
</dbReference>
<dbReference type="Pfam" id="PF01869">
    <property type="entry name" value="BcrAD_BadFG"/>
    <property type="match status" value="1"/>
</dbReference>
<dbReference type="AlphaFoldDB" id="A0A133UBJ7"/>
<comment type="caution">
    <text evidence="2">The sequence shown here is derived from an EMBL/GenBank/DDBJ whole genome shotgun (WGS) entry which is preliminary data.</text>
</comment>
<dbReference type="Proteomes" id="UP000070195">
    <property type="component" value="Unassembled WGS sequence"/>
</dbReference>
<dbReference type="InterPro" id="IPR043129">
    <property type="entry name" value="ATPase_NBD"/>
</dbReference>